<keyword evidence="3" id="KW-0540">Nuclease</keyword>
<dbReference type="RefSeq" id="WP_078692620.1">
    <property type="nucleotide sequence ID" value="NZ_FUWX01000004.1"/>
</dbReference>
<protein>
    <recommendedName>
        <fullName evidence="2">Single-stranded-DNA-specific exonuclease RecJ</fullName>
    </recommendedName>
</protein>
<dbReference type="InterPro" id="IPR041122">
    <property type="entry name" value="RecJ_OB"/>
</dbReference>
<evidence type="ECO:0000259" key="6">
    <source>
        <dbReference type="Pfam" id="PF01368"/>
    </source>
</evidence>
<keyword evidence="4" id="KW-0378">Hydrolase</keyword>
<dbReference type="PANTHER" id="PTHR30255">
    <property type="entry name" value="SINGLE-STRANDED-DNA-SPECIFIC EXONUCLEASE RECJ"/>
    <property type="match status" value="1"/>
</dbReference>
<dbReference type="PANTHER" id="PTHR30255:SF2">
    <property type="entry name" value="SINGLE-STRANDED-DNA-SPECIFIC EXONUCLEASE RECJ"/>
    <property type="match status" value="1"/>
</dbReference>
<feature type="domain" description="RecJ OB" evidence="8">
    <location>
        <begin position="452"/>
        <end position="559"/>
    </location>
</feature>
<dbReference type="EMBL" id="FUWX01000004">
    <property type="protein sequence ID" value="SJZ33588.1"/>
    <property type="molecule type" value="Genomic_DNA"/>
</dbReference>
<dbReference type="InterPro" id="IPR004610">
    <property type="entry name" value="RecJ"/>
</dbReference>
<name>A0A1T4JTW8_9FUSO</name>
<dbReference type="InterPro" id="IPR038763">
    <property type="entry name" value="DHH_sf"/>
</dbReference>
<feature type="domain" description="DHHA1" evidence="7">
    <location>
        <begin position="346"/>
        <end position="435"/>
    </location>
</feature>
<dbReference type="NCBIfam" id="TIGR00644">
    <property type="entry name" value="recJ"/>
    <property type="match status" value="1"/>
</dbReference>
<proteinExistence type="inferred from homology"/>
<dbReference type="Pfam" id="PF02272">
    <property type="entry name" value="DHHA1"/>
    <property type="match status" value="1"/>
</dbReference>
<evidence type="ECO:0000259" key="7">
    <source>
        <dbReference type="Pfam" id="PF02272"/>
    </source>
</evidence>
<dbReference type="GO" id="GO:0006281">
    <property type="term" value="P:DNA repair"/>
    <property type="evidence" value="ECO:0007669"/>
    <property type="project" value="InterPro"/>
</dbReference>
<comment type="similarity">
    <text evidence="1">Belongs to the RecJ family.</text>
</comment>
<dbReference type="InterPro" id="IPR001667">
    <property type="entry name" value="DDH_dom"/>
</dbReference>
<keyword evidence="5 9" id="KW-0269">Exonuclease</keyword>
<evidence type="ECO:0000256" key="4">
    <source>
        <dbReference type="ARBA" id="ARBA00022801"/>
    </source>
</evidence>
<evidence type="ECO:0000313" key="10">
    <source>
        <dbReference type="Proteomes" id="UP000191153"/>
    </source>
</evidence>
<dbReference type="GO" id="GO:0006310">
    <property type="term" value="P:DNA recombination"/>
    <property type="evidence" value="ECO:0007669"/>
    <property type="project" value="InterPro"/>
</dbReference>
<organism evidence="9 10">
    <name type="scientific">Cetobacterium ceti</name>
    <dbReference type="NCBI Taxonomy" id="180163"/>
    <lineage>
        <taxon>Bacteria</taxon>
        <taxon>Fusobacteriati</taxon>
        <taxon>Fusobacteriota</taxon>
        <taxon>Fusobacteriia</taxon>
        <taxon>Fusobacteriales</taxon>
        <taxon>Fusobacteriaceae</taxon>
        <taxon>Cetobacterium</taxon>
    </lineage>
</organism>
<dbReference type="SUPFAM" id="SSF64182">
    <property type="entry name" value="DHH phosphoesterases"/>
    <property type="match status" value="1"/>
</dbReference>
<dbReference type="GO" id="GO:0003676">
    <property type="term" value="F:nucleic acid binding"/>
    <property type="evidence" value="ECO:0007669"/>
    <property type="project" value="InterPro"/>
</dbReference>
<dbReference type="Gene3D" id="3.90.1640.30">
    <property type="match status" value="1"/>
</dbReference>
<evidence type="ECO:0000259" key="8">
    <source>
        <dbReference type="Pfam" id="PF17768"/>
    </source>
</evidence>
<feature type="domain" description="DDH" evidence="6">
    <location>
        <begin position="77"/>
        <end position="227"/>
    </location>
</feature>
<dbReference type="InterPro" id="IPR003156">
    <property type="entry name" value="DHHA1_dom"/>
</dbReference>
<keyword evidence="10" id="KW-1185">Reference proteome</keyword>
<sequence>MEWEYNPLPESLIESKANQWKVSKFLSTLLLKKGFHNSENVDEFINPDLTLFRDPFDFEKMEDVVRKIINAKEKKEKIFIYGDYDVDGITAAVFLVLAFREIGIEVDYYIPNRMEESYGLDKKTIDYIHRKNGRLVITVDTGINSIEDVRYGRTLGMDVIITDHHKSVKDKEDDELLYINPKLSEKYKFKYLAGAGVALKVAQGVYKKLGENLEKLYQYLDIVMIGTVADVVPMTDENRIIIREGLKVIKNTKVKGLVYLMRYLKFQNKDINTTDISYFISPLINSLGRIGISKLGADFFMKDDEFEIYNIIEEMKKANKLRRELEKNIYDEANIMIKKRDVKNLKYIFLGSSKWHPGVIGVVSSRLSVKYGVPVILMALKDGLAKASCRSVPGVNIFNIFKKHSEYLVRFGGHDLAAGFIAKKEKLHLLERIIGEEIENSPLEVEKRKLSIDLEYSIGKIDENMIKDIGKLAPFGLDNSHPLFLDRNISIEDFKKFGVEDRHFNGIVKKGDKSFQIVAFDLASKINEQGYKVQKFDIVYYPEKIYFKGEEIFQLRIKDLKIKDDFFEVFTK</sequence>
<dbReference type="OrthoDB" id="9809852at2"/>
<evidence type="ECO:0000256" key="5">
    <source>
        <dbReference type="ARBA" id="ARBA00022839"/>
    </source>
</evidence>
<dbReference type="GO" id="GO:0008409">
    <property type="term" value="F:5'-3' exonuclease activity"/>
    <property type="evidence" value="ECO:0007669"/>
    <property type="project" value="InterPro"/>
</dbReference>
<dbReference type="Pfam" id="PF17768">
    <property type="entry name" value="RecJ_OB"/>
    <property type="match status" value="1"/>
</dbReference>
<evidence type="ECO:0000256" key="1">
    <source>
        <dbReference type="ARBA" id="ARBA00005915"/>
    </source>
</evidence>
<dbReference type="Pfam" id="PF01368">
    <property type="entry name" value="DHH"/>
    <property type="match status" value="1"/>
</dbReference>
<evidence type="ECO:0000256" key="3">
    <source>
        <dbReference type="ARBA" id="ARBA00022722"/>
    </source>
</evidence>
<dbReference type="Gene3D" id="3.10.310.30">
    <property type="match status" value="1"/>
</dbReference>
<dbReference type="AlphaFoldDB" id="A0A1T4JTW8"/>
<dbReference type="STRING" id="180163.SAMN02745174_00068"/>
<gene>
    <name evidence="9" type="ORF">SAMN02745174_00068</name>
</gene>
<accession>A0A1T4JTW8</accession>
<evidence type="ECO:0000313" key="9">
    <source>
        <dbReference type="EMBL" id="SJZ33588.1"/>
    </source>
</evidence>
<reference evidence="9 10" key="1">
    <citation type="submission" date="2017-02" db="EMBL/GenBank/DDBJ databases">
        <authorList>
            <person name="Peterson S.W."/>
        </authorList>
    </citation>
    <scope>NUCLEOTIDE SEQUENCE [LARGE SCALE GENOMIC DNA]</scope>
    <source>
        <strain evidence="9 10">ATCC 700028</strain>
    </source>
</reference>
<dbReference type="Proteomes" id="UP000191153">
    <property type="component" value="Unassembled WGS sequence"/>
</dbReference>
<dbReference type="InterPro" id="IPR051673">
    <property type="entry name" value="SSDNA_exonuclease_RecJ"/>
</dbReference>
<evidence type="ECO:0000256" key="2">
    <source>
        <dbReference type="ARBA" id="ARBA00019841"/>
    </source>
</evidence>